<dbReference type="AlphaFoldDB" id="A0A9K3KQ97"/>
<gene>
    <name evidence="1" type="ORF">IV203_006217</name>
</gene>
<name>A0A9K3KQ97_9STRA</name>
<accession>A0A9K3KQ97</accession>
<sequence length="116" mass="12996">MFHTTRNCLSYFFLGVVCVENGRAILSFRLVRTSDIFPLLQYGLVSDKRLLEFDEYALSMVFHVTPHATIAISFPGLGVSGTCGHISDADKDEENVNRRAYFSETNADAVKITNNK</sequence>
<evidence type="ECO:0000313" key="1">
    <source>
        <dbReference type="EMBL" id="KAG7347148.1"/>
    </source>
</evidence>
<dbReference type="EMBL" id="JAGRRH010000021">
    <property type="protein sequence ID" value="KAG7347148.1"/>
    <property type="molecule type" value="Genomic_DNA"/>
</dbReference>
<comment type="caution">
    <text evidence="1">The sequence shown here is derived from an EMBL/GenBank/DDBJ whole genome shotgun (WGS) entry which is preliminary data.</text>
</comment>
<proteinExistence type="predicted"/>
<dbReference type="Proteomes" id="UP000693970">
    <property type="component" value="Unassembled WGS sequence"/>
</dbReference>
<protein>
    <submittedName>
        <fullName evidence="1">Uncharacterized protein</fullName>
    </submittedName>
</protein>
<reference evidence="1" key="1">
    <citation type="journal article" date="2021" name="Sci. Rep.">
        <title>Diploid genomic architecture of Nitzschia inconspicua, an elite biomass production diatom.</title>
        <authorList>
            <person name="Oliver A."/>
            <person name="Podell S."/>
            <person name="Pinowska A."/>
            <person name="Traller J.C."/>
            <person name="Smith S.R."/>
            <person name="McClure R."/>
            <person name="Beliaev A."/>
            <person name="Bohutskyi P."/>
            <person name="Hill E.A."/>
            <person name="Rabines A."/>
            <person name="Zheng H."/>
            <person name="Allen L.Z."/>
            <person name="Kuo A."/>
            <person name="Grigoriev I.V."/>
            <person name="Allen A.E."/>
            <person name="Hazlebeck D."/>
            <person name="Allen E.E."/>
        </authorList>
    </citation>
    <scope>NUCLEOTIDE SEQUENCE</scope>
    <source>
        <strain evidence="1">Hildebrandi</strain>
    </source>
</reference>
<reference evidence="1" key="2">
    <citation type="submission" date="2021-04" db="EMBL/GenBank/DDBJ databases">
        <authorList>
            <person name="Podell S."/>
        </authorList>
    </citation>
    <scope>NUCLEOTIDE SEQUENCE</scope>
    <source>
        <strain evidence="1">Hildebrandi</strain>
    </source>
</reference>
<keyword evidence="2" id="KW-1185">Reference proteome</keyword>
<evidence type="ECO:0000313" key="2">
    <source>
        <dbReference type="Proteomes" id="UP000693970"/>
    </source>
</evidence>
<organism evidence="1 2">
    <name type="scientific">Nitzschia inconspicua</name>
    <dbReference type="NCBI Taxonomy" id="303405"/>
    <lineage>
        <taxon>Eukaryota</taxon>
        <taxon>Sar</taxon>
        <taxon>Stramenopiles</taxon>
        <taxon>Ochrophyta</taxon>
        <taxon>Bacillariophyta</taxon>
        <taxon>Bacillariophyceae</taxon>
        <taxon>Bacillariophycidae</taxon>
        <taxon>Bacillariales</taxon>
        <taxon>Bacillariaceae</taxon>
        <taxon>Nitzschia</taxon>
    </lineage>
</organism>